<accession>A0A7U6GH45</accession>
<name>A0A7U6GH45_9GAMM</name>
<organism evidence="2 3">
    <name type="scientific">Thiolapillus brandeum</name>
    <dbReference type="NCBI Taxonomy" id="1076588"/>
    <lineage>
        <taxon>Bacteria</taxon>
        <taxon>Pseudomonadati</taxon>
        <taxon>Pseudomonadota</taxon>
        <taxon>Gammaproteobacteria</taxon>
        <taxon>Chromatiales</taxon>
        <taxon>Sedimenticolaceae</taxon>
        <taxon>Thiolapillus</taxon>
    </lineage>
</organism>
<reference evidence="2 3" key="1">
    <citation type="journal article" date="2014" name="PLoS ONE">
        <title>Physiological and genomic features of a novel sulfur-oxidizing gammaproteobacterium belonging to a previously uncultivated symbiotic lineage isolated from a hydrothermal vent.</title>
        <authorList>
            <person name="Nunoura T."/>
            <person name="Takaki Y."/>
            <person name="Kazama H."/>
            <person name="Kakuta J."/>
            <person name="Shimamura S."/>
            <person name="Makita H."/>
            <person name="Hirai M."/>
            <person name="Miyazaki M."/>
            <person name="Takai K."/>
        </authorList>
    </citation>
    <scope>NUCLEOTIDE SEQUENCE [LARGE SCALE GENOMIC DNA]</scope>
    <source>
        <strain evidence="2 3">Hiromi1</strain>
    </source>
</reference>
<dbReference type="InterPro" id="IPR028098">
    <property type="entry name" value="Glyco_trans_4-like_N"/>
</dbReference>
<dbReference type="EMBL" id="AP012273">
    <property type="protein sequence ID" value="BAO43527.1"/>
    <property type="molecule type" value="Genomic_DNA"/>
</dbReference>
<protein>
    <submittedName>
        <fullName evidence="2">Glycosyl transferase family 1</fullName>
    </submittedName>
</protein>
<dbReference type="Proteomes" id="UP000031631">
    <property type="component" value="Chromosome"/>
</dbReference>
<dbReference type="Pfam" id="PF13439">
    <property type="entry name" value="Glyco_transf_4"/>
    <property type="match status" value="1"/>
</dbReference>
<dbReference type="KEGG" id="tbn:TBH_C0582"/>
<evidence type="ECO:0000313" key="2">
    <source>
        <dbReference type="EMBL" id="BAO43527.1"/>
    </source>
</evidence>
<evidence type="ECO:0000259" key="1">
    <source>
        <dbReference type="Pfam" id="PF13439"/>
    </source>
</evidence>
<dbReference type="Gene3D" id="3.40.50.2000">
    <property type="entry name" value="Glycogen Phosphorylase B"/>
    <property type="match status" value="2"/>
</dbReference>
<dbReference type="InterPro" id="IPR050194">
    <property type="entry name" value="Glycosyltransferase_grp1"/>
</dbReference>
<gene>
    <name evidence="2" type="ORF">TBH_C0582</name>
</gene>
<keyword evidence="3" id="KW-1185">Reference proteome</keyword>
<dbReference type="GO" id="GO:0016757">
    <property type="term" value="F:glycosyltransferase activity"/>
    <property type="evidence" value="ECO:0007669"/>
    <property type="project" value="TreeGrafter"/>
</dbReference>
<dbReference type="SUPFAM" id="SSF53756">
    <property type="entry name" value="UDP-Glycosyltransferase/glycogen phosphorylase"/>
    <property type="match status" value="1"/>
</dbReference>
<dbReference type="AlphaFoldDB" id="A0A7U6GH45"/>
<dbReference type="CDD" id="cd03801">
    <property type="entry name" value="GT4_PimA-like"/>
    <property type="match status" value="1"/>
</dbReference>
<sequence>MEVVHGALRDNIPGYSMAHYSPKLEYLPVMLRRYRSTNVDLQHMPADHAMFLAASDVPLAITFHNYVLDAWMRRYSSPVQKLHYATDLRYFIKQALHKADTVTAVSQFTADLVGKDLGYGGDIHVIPNGVDEELFKPRNDGRRDARGKVRVLFSGNPTRRKGVQWLKEIADQLPAQVELFVTQGLRAHRKIFSGSSMYCVGAVPHKDMPALYRDVDMVLSCTVREGMPLSIIEAMACGLPVVASDCSSLPELIDHGKGGFLCGVGDVPDFVKRIGQLADSPGLRREMGLYNRHKVESCFTLSGMIDAYRMLFDDML</sequence>
<dbReference type="PANTHER" id="PTHR45947">
    <property type="entry name" value="SULFOQUINOVOSYL TRANSFERASE SQD2"/>
    <property type="match status" value="1"/>
</dbReference>
<evidence type="ECO:0000313" key="3">
    <source>
        <dbReference type="Proteomes" id="UP000031631"/>
    </source>
</evidence>
<dbReference type="Pfam" id="PF13692">
    <property type="entry name" value="Glyco_trans_1_4"/>
    <property type="match status" value="1"/>
</dbReference>
<dbReference type="PANTHER" id="PTHR45947:SF3">
    <property type="entry name" value="SULFOQUINOVOSYL TRANSFERASE SQD2"/>
    <property type="match status" value="1"/>
</dbReference>
<feature type="domain" description="Glycosyltransferase subfamily 4-like N-terminal" evidence="1">
    <location>
        <begin position="13"/>
        <end position="133"/>
    </location>
</feature>
<keyword evidence="2" id="KW-0808">Transferase</keyword>
<proteinExistence type="predicted"/>